<reference evidence="3" key="1">
    <citation type="submission" date="2025-08" db="UniProtKB">
        <authorList>
            <consortium name="RefSeq"/>
        </authorList>
    </citation>
    <scope>IDENTIFICATION</scope>
</reference>
<dbReference type="GO" id="GO:0005576">
    <property type="term" value="C:extracellular region"/>
    <property type="evidence" value="ECO:0007669"/>
    <property type="project" value="TreeGrafter"/>
</dbReference>
<protein>
    <submittedName>
        <fullName evidence="3">Angiopoietin-like protein 8</fullName>
    </submittedName>
</protein>
<dbReference type="GO" id="GO:0070328">
    <property type="term" value="P:triglyceride homeostasis"/>
    <property type="evidence" value="ECO:0007669"/>
    <property type="project" value="InterPro"/>
</dbReference>
<gene>
    <name evidence="3" type="primary">ANGPTL8</name>
</gene>
<name>A0A1S3WF72_ERIEU</name>
<dbReference type="GO" id="GO:0019216">
    <property type="term" value="P:regulation of lipid metabolic process"/>
    <property type="evidence" value="ECO:0007669"/>
    <property type="project" value="InterPro"/>
</dbReference>
<feature type="signal peptide" evidence="1">
    <location>
        <begin position="1"/>
        <end position="21"/>
    </location>
</feature>
<dbReference type="AlphaFoldDB" id="A0A1S3WF72"/>
<dbReference type="RefSeq" id="XP_016045036.1">
    <property type="nucleotide sequence ID" value="XM_016189550.2"/>
</dbReference>
<dbReference type="GeneID" id="107522680"/>
<keyword evidence="1" id="KW-0732">Signal</keyword>
<feature type="chain" id="PRO_5010313952" evidence="1">
    <location>
        <begin position="22"/>
        <end position="199"/>
    </location>
</feature>
<dbReference type="InParanoid" id="A0A1S3WF72"/>
<sequence>MALLGLSLLCALVSSVPCSLAAPLGDPEPARHEELTLLFYGALQLGQSLNGVYRTTEAQLEEAGHSLGLYDRALGLLGQEVSQGLDAAQELRASLSDMQMEEEALKVQAEATAQTLRKAAQGQKVLWENMKRLEVQLQGARLGHARHQLEALKARADEQSHLLWVLAGHLQLQRQELVSQQERLRHIRQRLHAAAAHPA</sequence>
<accession>A0A1S3WF72</accession>
<evidence type="ECO:0000313" key="3">
    <source>
        <dbReference type="RefSeq" id="XP_016045036.1"/>
    </source>
</evidence>
<dbReference type="Proteomes" id="UP001652624">
    <property type="component" value="Unplaced"/>
</dbReference>
<dbReference type="CTD" id="55908"/>
<organism evidence="2 3">
    <name type="scientific">Erinaceus europaeus</name>
    <name type="common">Western European hedgehog</name>
    <dbReference type="NCBI Taxonomy" id="9365"/>
    <lineage>
        <taxon>Eukaryota</taxon>
        <taxon>Metazoa</taxon>
        <taxon>Chordata</taxon>
        <taxon>Craniata</taxon>
        <taxon>Vertebrata</taxon>
        <taxon>Euteleostomi</taxon>
        <taxon>Mammalia</taxon>
        <taxon>Eutheria</taxon>
        <taxon>Laurasiatheria</taxon>
        <taxon>Eulipotyphla</taxon>
        <taxon>Erinaceidae</taxon>
        <taxon>Erinaceinae</taxon>
        <taxon>Erinaceus</taxon>
    </lineage>
</organism>
<evidence type="ECO:0000256" key="1">
    <source>
        <dbReference type="SAM" id="SignalP"/>
    </source>
</evidence>
<keyword evidence="2" id="KW-1185">Reference proteome</keyword>
<dbReference type="PANTHER" id="PTHR21463">
    <property type="entry name" value="ANGIOPOIETIN-LIKE PROTEIN 8"/>
    <property type="match status" value="1"/>
</dbReference>
<evidence type="ECO:0000313" key="2">
    <source>
        <dbReference type="Proteomes" id="UP001652624"/>
    </source>
</evidence>
<dbReference type="InterPro" id="IPR026614">
    <property type="entry name" value="ANGPTL8"/>
</dbReference>
<dbReference type="FunCoup" id="A0A1S3WF72">
    <property type="interactions" value="39"/>
</dbReference>
<dbReference type="OrthoDB" id="8951891at2759"/>
<dbReference type="PANTHER" id="PTHR21463:SF0">
    <property type="entry name" value="ANGIOPOIETIN-LIKE PROTEIN 8"/>
    <property type="match status" value="1"/>
</dbReference>
<proteinExistence type="predicted"/>